<reference evidence="12" key="1">
    <citation type="submission" date="2016-05" db="EMBL/GenBank/DDBJ databases">
        <title>Molecular cloning of Dof transcription factor gene family using transcriptomic approach and identification of Dof genes preferentially expressed in seeds of Eleusine coracana.</title>
        <authorList>
            <person name="Gupta S."/>
            <person name="Pathak R.K."/>
            <person name="Gupta S.M."/>
            <person name="Gaur V.S."/>
            <person name="Kumar A."/>
        </authorList>
    </citation>
    <scope>NUCLEOTIDE SEQUENCE</scope>
    <source>
        <tissue evidence="12">Developing spikes</tissue>
    </source>
</reference>
<feature type="region of interest" description="Disordered" evidence="10">
    <location>
        <begin position="1"/>
        <end position="22"/>
    </location>
</feature>
<keyword evidence="5 8" id="KW-0238">DNA-binding</keyword>
<dbReference type="GO" id="GO:0003700">
    <property type="term" value="F:DNA-binding transcription factor activity"/>
    <property type="evidence" value="ECO:0007669"/>
    <property type="project" value="UniProtKB-UniRule"/>
</dbReference>
<dbReference type="InterPro" id="IPR003851">
    <property type="entry name" value="Znf_Dof"/>
</dbReference>
<evidence type="ECO:0000256" key="5">
    <source>
        <dbReference type="ARBA" id="ARBA00023125"/>
    </source>
</evidence>
<gene>
    <name evidence="12" type="primary">DOF</name>
</gene>
<dbReference type="EMBL" id="KX197182">
    <property type="protein sequence ID" value="AOW73097.1"/>
    <property type="molecule type" value="mRNA"/>
</dbReference>
<feature type="compositionally biased region" description="Basic and acidic residues" evidence="10">
    <location>
        <begin position="141"/>
        <end position="152"/>
    </location>
</feature>
<evidence type="ECO:0000256" key="7">
    <source>
        <dbReference type="ARBA" id="ARBA00023242"/>
    </source>
</evidence>
<feature type="region of interest" description="Disordered" evidence="10">
    <location>
        <begin position="89"/>
        <end position="154"/>
    </location>
</feature>
<dbReference type="PROSITE" id="PS50884">
    <property type="entry name" value="ZF_DOF_2"/>
    <property type="match status" value="1"/>
</dbReference>
<evidence type="ECO:0000256" key="8">
    <source>
        <dbReference type="PROSITE-ProRule" id="PRU00071"/>
    </source>
</evidence>
<name>A0A1D8RIZ9_ELECO</name>
<keyword evidence="4 9" id="KW-0805">Transcription regulation</keyword>
<feature type="domain" description="Dof-type" evidence="11">
    <location>
        <begin position="153"/>
        <end position="207"/>
    </location>
</feature>
<evidence type="ECO:0000256" key="9">
    <source>
        <dbReference type="RuleBase" id="RU369094"/>
    </source>
</evidence>
<feature type="compositionally biased region" description="Low complexity" evidence="10">
    <location>
        <begin position="91"/>
        <end position="140"/>
    </location>
</feature>
<keyword evidence="7 8" id="KW-0539">Nucleus</keyword>
<feature type="compositionally biased region" description="Low complexity" evidence="10">
    <location>
        <begin position="214"/>
        <end position="228"/>
    </location>
</feature>
<evidence type="ECO:0000256" key="2">
    <source>
        <dbReference type="ARBA" id="ARBA00022771"/>
    </source>
</evidence>
<sequence>MTYEGRGERGGGEGKQFHKDHPRDIPLSLSLAVYLLETTPLLAVPPLELSVLFEAQKRKGGDAIGILACMDAAHWHQGLGLVKPMEEMLMAGNPNPNQNQNQAPAAPPSAQAAGAQRAGAPAPAPAAPGAGAPGAAAGAGTERRARPQKEKALNCPRCNSTNTKFCYYNNYSTAQPRHFCRACRRYWTHGGTLRDVPVGGATRRANKRRRLSSVDDPTSPASSPPTTTQQDADIISTAAAFPFLSDGSYYLPPQLDLGQLFATPAAAAFSSSWPSSVVPADFYPWDDGTVALGDIAGLDLITWPPPAN</sequence>
<dbReference type="AlphaFoldDB" id="A0A1D8RIZ9"/>
<organism evidence="12">
    <name type="scientific">Eleusine coracana</name>
    <name type="common">Indian finger millet</name>
    <name type="synonym">Ragi</name>
    <dbReference type="NCBI Taxonomy" id="4511"/>
    <lineage>
        <taxon>Eukaryota</taxon>
        <taxon>Viridiplantae</taxon>
        <taxon>Streptophyta</taxon>
        <taxon>Embryophyta</taxon>
        <taxon>Tracheophyta</taxon>
        <taxon>Spermatophyta</taxon>
        <taxon>Magnoliopsida</taxon>
        <taxon>Liliopsida</taxon>
        <taxon>Poales</taxon>
        <taxon>Poaceae</taxon>
        <taxon>PACMAD clade</taxon>
        <taxon>Chloridoideae</taxon>
        <taxon>Cynodonteae</taxon>
        <taxon>Eleusininae</taxon>
        <taxon>Eleusine</taxon>
    </lineage>
</organism>
<proteinExistence type="evidence at transcript level"/>
<comment type="function">
    <text evidence="9">Transcription factor that binds specifically to a 5'-AA[AG]G-3' consensus core sequence.</text>
</comment>
<dbReference type="PANTHER" id="PTHR31992">
    <property type="entry name" value="DOF ZINC FINGER PROTEIN DOF1.4-RELATED"/>
    <property type="match status" value="1"/>
</dbReference>
<evidence type="ECO:0000259" key="11">
    <source>
        <dbReference type="PROSITE" id="PS50884"/>
    </source>
</evidence>
<dbReference type="InterPro" id="IPR045174">
    <property type="entry name" value="Dof"/>
</dbReference>
<dbReference type="GO" id="GO:0005634">
    <property type="term" value="C:nucleus"/>
    <property type="evidence" value="ECO:0007669"/>
    <property type="project" value="UniProtKB-SubCell"/>
</dbReference>
<keyword evidence="3 9" id="KW-0862">Zinc</keyword>
<evidence type="ECO:0000256" key="10">
    <source>
        <dbReference type="SAM" id="MobiDB-lite"/>
    </source>
</evidence>
<protein>
    <recommendedName>
        <fullName evidence="9">Dof zinc finger protein</fullName>
    </recommendedName>
</protein>
<keyword evidence="2 8" id="KW-0863">Zinc-finger</keyword>
<evidence type="ECO:0000256" key="1">
    <source>
        <dbReference type="ARBA" id="ARBA00022723"/>
    </source>
</evidence>
<dbReference type="GO" id="GO:0003677">
    <property type="term" value="F:DNA binding"/>
    <property type="evidence" value="ECO:0007669"/>
    <property type="project" value="UniProtKB-UniRule"/>
</dbReference>
<dbReference type="PANTHER" id="PTHR31992:SF327">
    <property type="entry name" value="DOF ZINC FINGER PROTEIN"/>
    <property type="match status" value="1"/>
</dbReference>
<evidence type="ECO:0000256" key="3">
    <source>
        <dbReference type="ARBA" id="ARBA00022833"/>
    </source>
</evidence>
<dbReference type="GO" id="GO:0008270">
    <property type="term" value="F:zinc ion binding"/>
    <property type="evidence" value="ECO:0007669"/>
    <property type="project" value="UniProtKB-KW"/>
</dbReference>
<dbReference type="Pfam" id="PF02701">
    <property type="entry name" value="Zn_ribbon_Dof"/>
    <property type="match status" value="1"/>
</dbReference>
<keyword evidence="1 9" id="KW-0479">Metal-binding</keyword>
<evidence type="ECO:0000256" key="6">
    <source>
        <dbReference type="ARBA" id="ARBA00023163"/>
    </source>
</evidence>
<evidence type="ECO:0000313" key="12">
    <source>
        <dbReference type="EMBL" id="AOW73097.1"/>
    </source>
</evidence>
<feature type="region of interest" description="Disordered" evidence="10">
    <location>
        <begin position="197"/>
        <end position="230"/>
    </location>
</feature>
<comment type="subcellular location">
    <subcellularLocation>
        <location evidence="8 9">Nucleus</location>
    </subcellularLocation>
</comment>
<keyword evidence="6 9" id="KW-0804">Transcription</keyword>
<accession>A0A1D8RIZ9</accession>
<dbReference type="PROSITE" id="PS01361">
    <property type="entry name" value="ZF_DOF_1"/>
    <property type="match status" value="1"/>
</dbReference>
<evidence type="ECO:0000256" key="4">
    <source>
        <dbReference type="ARBA" id="ARBA00023015"/>
    </source>
</evidence>